<dbReference type="RefSeq" id="WP_068540988.1">
    <property type="nucleotide sequence ID" value="NZ_LSFI01000005.1"/>
</dbReference>
<accession>A0A177E9I4</accession>
<organism evidence="1 2">
    <name type="scientific">Thermodesulfatator autotrophicus</name>
    <dbReference type="NCBI Taxonomy" id="1795632"/>
    <lineage>
        <taxon>Bacteria</taxon>
        <taxon>Pseudomonadati</taxon>
        <taxon>Thermodesulfobacteriota</taxon>
        <taxon>Thermodesulfobacteria</taxon>
        <taxon>Thermodesulfobacteriales</taxon>
        <taxon>Thermodesulfatatoraceae</taxon>
        <taxon>Thermodesulfatator</taxon>
    </lineage>
</organism>
<dbReference type="Proteomes" id="UP000076964">
    <property type="component" value="Unassembled WGS sequence"/>
</dbReference>
<keyword evidence="2" id="KW-1185">Reference proteome</keyword>
<dbReference type="EMBL" id="LSFI01000005">
    <property type="protein sequence ID" value="OAG28468.1"/>
    <property type="molecule type" value="Genomic_DNA"/>
</dbReference>
<evidence type="ECO:0000313" key="1">
    <source>
        <dbReference type="EMBL" id="OAG28468.1"/>
    </source>
</evidence>
<name>A0A177E9I4_9BACT</name>
<dbReference type="AlphaFoldDB" id="A0A177E9I4"/>
<sequence length="83" mass="9062">MPRARVEKRHKVSVLFPVDLLKKVRMVASVKGEPLSQTIVRLTEIGLKEEFGDGSVDLEALEKAIGSIPAGGDALKDSEDLYL</sequence>
<reference evidence="1 2" key="1">
    <citation type="submission" date="2016-02" db="EMBL/GenBank/DDBJ databases">
        <title>Draft genome sequence of Thermodesulfatator sp. S606.</title>
        <authorList>
            <person name="Lai Q."/>
            <person name="Cao J."/>
            <person name="Dupont S."/>
            <person name="Shao Z."/>
            <person name="Jebbar M."/>
            <person name="Alain K."/>
        </authorList>
    </citation>
    <scope>NUCLEOTIDE SEQUENCE [LARGE SCALE GENOMIC DNA]</scope>
    <source>
        <strain evidence="1 2">S606</strain>
    </source>
</reference>
<proteinExistence type="predicted"/>
<comment type="caution">
    <text evidence="1">The sequence shown here is derived from an EMBL/GenBank/DDBJ whole genome shotgun (WGS) entry which is preliminary data.</text>
</comment>
<evidence type="ECO:0000313" key="2">
    <source>
        <dbReference type="Proteomes" id="UP000076964"/>
    </source>
</evidence>
<gene>
    <name evidence="1" type="ORF">TH606_01830</name>
</gene>
<protein>
    <submittedName>
        <fullName evidence="1">Uncharacterized protein</fullName>
    </submittedName>
</protein>
<dbReference type="STRING" id="1795632.TH606_01830"/>